<keyword evidence="4" id="KW-0808">Transferase</keyword>
<dbReference type="InterPro" id="IPR036038">
    <property type="entry name" value="Aminotransferase-like"/>
</dbReference>
<dbReference type="InterPro" id="IPR043131">
    <property type="entry name" value="BCAT-like_N"/>
</dbReference>
<dbReference type="PANTHER" id="PTHR42743">
    <property type="entry name" value="AMINO-ACID AMINOTRANSFERASE"/>
    <property type="match status" value="1"/>
</dbReference>
<evidence type="ECO:0000313" key="5">
    <source>
        <dbReference type="Proteomes" id="UP001062901"/>
    </source>
</evidence>
<feature type="compositionally biased region" description="Low complexity" evidence="3">
    <location>
        <begin position="95"/>
        <end position="118"/>
    </location>
</feature>
<gene>
    <name evidence="4" type="ORF">AA15669_1251</name>
</gene>
<dbReference type="SUPFAM" id="SSF56752">
    <property type="entry name" value="D-aminoacid aminotransferase-like PLP-dependent enzymes"/>
    <property type="match status" value="1"/>
</dbReference>
<keyword evidence="4" id="KW-0032">Aminotransferase</keyword>
<dbReference type="InterPro" id="IPR050571">
    <property type="entry name" value="Class-IV_PLP-Dep_Aminotrnsfr"/>
</dbReference>
<dbReference type="Pfam" id="PF01063">
    <property type="entry name" value="Aminotran_4"/>
    <property type="match status" value="1"/>
</dbReference>
<protein>
    <recommendedName>
        <fullName evidence="2">Probable branched-chain-amino-acid aminotransferase</fullName>
    </recommendedName>
</protein>
<dbReference type="RefSeq" id="WP_018980525.1">
    <property type="nucleotide sequence ID" value="NZ_BAQD01000021.1"/>
</dbReference>
<dbReference type="Gene3D" id="3.30.470.10">
    <property type="match status" value="1"/>
</dbReference>
<evidence type="ECO:0000256" key="1">
    <source>
        <dbReference type="ARBA" id="ARBA00009320"/>
    </source>
</evidence>
<feature type="region of interest" description="Disordered" evidence="3">
    <location>
        <begin position="95"/>
        <end position="124"/>
    </location>
</feature>
<organism evidence="4 5">
    <name type="scientific">Saccharibacter floricola DSM 15669</name>
    <dbReference type="NCBI Taxonomy" id="1123227"/>
    <lineage>
        <taxon>Bacteria</taxon>
        <taxon>Pseudomonadati</taxon>
        <taxon>Pseudomonadota</taxon>
        <taxon>Alphaproteobacteria</taxon>
        <taxon>Acetobacterales</taxon>
        <taxon>Acetobacteraceae</taxon>
        <taxon>Saccharibacter</taxon>
    </lineage>
</organism>
<keyword evidence="5" id="KW-1185">Reference proteome</keyword>
<dbReference type="InterPro" id="IPR043132">
    <property type="entry name" value="BCAT-like_C"/>
</dbReference>
<proteinExistence type="inferred from homology"/>
<evidence type="ECO:0000256" key="3">
    <source>
        <dbReference type="SAM" id="MobiDB-lite"/>
    </source>
</evidence>
<dbReference type="CDD" id="cd00449">
    <property type="entry name" value="PLPDE_IV"/>
    <property type="match status" value="1"/>
</dbReference>
<comment type="similarity">
    <text evidence="1">Belongs to the class-IV pyridoxal-phosphate-dependent aminotransferase family.</text>
</comment>
<dbReference type="Gene3D" id="3.20.10.10">
    <property type="entry name" value="D-amino Acid Aminotransferase, subunit A, domain 2"/>
    <property type="match status" value="1"/>
</dbReference>
<dbReference type="Proteomes" id="UP001062901">
    <property type="component" value="Unassembled WGS sequence"/>
</dbReference>
<accession>A0ABQ0NZ67</accession>
<dbReference type="GO" id="GO:0008483">
    <property type="term" value="F:transaminase activity"/>
    <property type="evidence" value="ECO:0007669"/>
    <property type="project" value="UniProtKB-KW"/>
</dbReference>
<dbReference type="EMBL" id="BAQD01000021">
    <property type="protein sequence ID" value="GBQ07150.1"/>
    <property type="molecule type" value="Genomic_DNA"/>
</dbReference>
<dbReference type="PANTHER" id="PTHR42743:SF2">
    <property type="entry name" value="AMINODEOXYCHORISMATE LYASE"/>
    <property type="match status" value="1"/>
</dbReference>
<evidence type="ECO:0000313" key="4">
    <source>
        <dbReference type="EMBL" id="GBQ07150.1"/>
    </source>
</evidence>
<comment type="caution">
    <text evidence="4">The sequence shown here is derived from an EMBL/GenBank/DDBJ whole genome shotgun (WGS) entry which is preliminary data.</text>
</comment>
<dbReference type="InterPro" id="IPR001544">
    <property type="entry name" value="Aminotrans_IV"/>
</dbReference>
<name>A0ABQ0NZ67_9PROT</name>
<reference evidence="4" key="1">
    <citation type="submission" date="2013-04" db="EMBL/GenBank/DDBJ databases">
        <title>The genome sequencing project of 58 acetic acid bacteria.</title>
        <authorList>
            <person name="Okamoto-Kainuma A."/>
            <person name="Ishikawa M."/>
            <person name="Umino S."/>
            <person name="Koizumi Y."/>
            <person name="Shiwa Y."/>
            <person name="Yoshikawa H."/>
            <person name="Matsutani M."/>
            <person name="Matsushita K."/>
        </authorList>
    </citation>
    <scope>NUCLEOTIDE SEQUENCE</scope>
    <source>
        <strain evidence="4">DSM 15669</strain>
    </source>
</reference>
<sequence length="272" mass="29606">MTIAAPFLLLNRTLLPVDEAGITPADRGFLLGDGLFETMRVSNGEVPLLDRHYQRLRHGCALLRLPPPALEDMRHDCHTLLEACTLHEGSIRFTLSRGPGPRGLTPPQTPQPTQLLTASPPPRTTLAPVRVRISTHRRDALSPLCQVKSLSVLPAILARLEAQEQGADDALMLNHHGSVTEASAATFLAHDGTQLITPPLHDGVLPGISRARLLEAGHCNERSLTNDALATLPAAWLVTALSLTPIIAIDDHPLPVWENETERLRQFLYGLS</sequence>
<evidence type="ECO:0000256" key="2">
    <source>
        <dbReference type="ARBA" id="ARBA00014472"/>
    </source>
</evidence>